<dbReference type="InterPro" id="IPR037523">
    <property type="entry name" value="VOC_core"/>
</dbReference>
<gene>
    <name evidence="3" type="ORF">B0A73_17615</name>
    <name evidence="2" type="ORF">IW18_18520</name>
</gene>
<feature type="domain" description="VOC" evidence="1">
    <location>
        <begin position="4"/>
        <end position="128"/>
    </location>
</feature>
<dbReference type="Proteomes" id="UP000198302">
    <property type="component" value="Unassembled WGS sequence"/>
</dbReference>
<dbReference type="PANTHER" id="PTHR36503:SF2">
    <property type="entry name" value="BLR2408 PROTEIN"/>
    <property type="match status" value="1"/>
</dbReference>
<evidence type="ECO:0000313" key="5">
    <source>
        <dbReference type="Proteomes" id="UP000198302"/>
    </source>
</evidence>
<dbReference type="Gene3D" id="3.10.180.10">
    <property type="entry name" value="2,3-Dihydroxybiphenyl 1,2-Dioxygenase, domain 1"/>
    <property type="match status" value="1"/>
</dbReference>
<comment type="caution">
    <text evidence="2">The sequence shown here is derived from an EMBL/GenBank/DDBJ whole genome shotgun (WGS) entry which is preliminary data.</text>
</comment>
<accession>A0A0D0EWA8</accession>
<dbReference type="AlphaFoldDB" id="A0A0D0EWA8"/>
<dbReference type="RefSeq" id="WP_041519610.1">
    <property type="nucleotide sequence ID" value="NZ_JPRK01000017.1"/>
</dbReference>
<dbReference type="EMBL" id="MUGX01000026">
    <property type="protein sequence ID" value="OXA85292.1"/>
    <property type="molecule type" value="Genomic_DNA"/>
</dbReference>
<keyword evidence="5" id="KW-1185">Reference proteome</keyword>
<reference evidence="3 5" key="2">
    <citation type="submission" date="2016-11" db="EMBL/GenBank/DDBJ databases">
        <title>Whole genomes of Flavobacteriaceae.</title>
        <authorList>
            <person name="Stine C."/>
            <person name="Li C."/>
            <person name="Tadesse D."/>
        </authorList>
    </citation>
    <scope>NUCLEOTIDE SEQUENCE [LARGE SCALE GENOMIC DNA]</scope>
    <source>
        <strain evidence="3 5">ATCC 51468</strain>
    </source>
</reference>
<evidence type="ECO:0000259" key="1">
    <source>
        <dbReference type="PROSITE" id="PS51819"/>
    </source>
</evidence>
<dbReference type="PROSITE" id="PS51819">
    <property type="entry name" value="VOC"/>
    <property type="match status" value="1"/>
</dbReference>
<organism evidence="2 4">
    <name type="scientific">Flavobacterium hibernum</name>
    <dbReference type="NCBI Taxonomy" id="37752"/>
    <lineage>
        <taxon>Bacteria</taxon>
        <taxon>Pseudomonadati</taxon>
        <taxon>Bacteroidota</taxon>
        <taxon>Flavobacteriia</taxon>
        <taxon>Flavobacteriales</taxon>
        <taxon>Flavobacteriaceae</taxon>
        <taxon>Flavobacterium</taxon>
    </lineage>
</organism>
<evidence type="ECO:0000313" key="4">
    <source>
        <dbReference type="Proteomes" id="UP000032061"/>
    </source>
</evidence>
<dbReference type="Proteomes" id="UP000032061">
    <property type="component" value="Unassembled WGS sequence"/>
</dbReference>
<dbReference type="InterPro" id="IPR029068">
    <property type="entry name" value="Glyas_Bleomycin-R_OHBP_Dase"/>
</dbReference>
<dbReference type="OrthoDB" id="669651at2"/>
<name>A0A0D0EWA8_9FLAO</name>
<evidence type="ECO:0000313" key="3">
    <source>
        <dbReference type="EMBL" id="OXA85292.1"/>
    </source>
</evidence>
<reference evidence="2 4" key="1">
    <citation type="submission" date="2015-01" db="EMBL/GenBank/DDBJ databases">
        <title>Genome of Flavobacterium hibernum DSM 12611.</title>
        <authorList>
            <person name="Stropko S.J."/>
            <person name="Pipes S.E."/>
            <person name="Newman J.D."/>
        </authorList>
    </citation>
    <scope>NUCLEOTIDE SEQUENCE [LARGE SCALE GENOMIC DNA]</scope>
    <source>
        <strain evidence="2 4">DSM 12611</strain>
    </source>
</reference>
<evidence type="ECO:0000313" key="2">
    <source>
        <dbReference type="EMBL" id="KIO51326.1"/>
    </source>
</evidence>
<dbReference type="STRING" id="37752.IW18_18520"/>
<dbReference type="PANTHER" id="PTHR36503">
    <property type="entry name" value="BLR2520 PROTEIN"/>
    <property type="match status" value="1"/>
</dbReference>
<proteinExistence type="predicted"/>
<sequence>MKTKKIWANMGVENLDRTTKFYTELGFTPNGHNTNDELRSFIFGDENFIIHFFVKQQLEKFVPKVADLSTGNEIIFSISAKDKEDVDQWAEEVRKAGGKIFLEPTNYQQGYTFGFSDPDGHKFNVLYWPGM</sequence>
<dbReference type="InterPro" id="IPR004360">
    <property type="entry name" value="Glyas_Fos-R_dOase_dom"/>
</dbReference>
<dbReference type="EMBL" id="JPRK01000017">
    <property type="protein sequence ID" value="KIO51326.1"/>
    <property type="molecule type" value="Genomic_DNA"/>
</dbReference>
<protein>
    <submittedName>
        <fullName evidence="2">Glyoxalase</fullName>
    </submittedName>
</protein>
<dbReference type="SUPFAM" id="SSF54593">
    <property type="entry name" value="Glyoxalase/Bleomycin resistance protein/Dihydroxybiphenyl dioxygenase"/>
    <property type="match status" value="1"/>
</dbReference>
<dbReference type="Pfam" id="PF00903">
    <property type="entry name" value="Glyoxalase"/>
    <property type="match status" value="1"/>
</dbReference>